<proteinExistence type="predicted"/>
<name>A0A9P4NZI1_9PEZI</name>
<keyword evidence="2" id="KW-1185">Reference proteome</keyword>
<evidence type="ECO:0000313" key="1">
    <source>
        <dbReference type="EMBL" id="KAF2434203.1"/>
    </source>
</evidence>
<gene>
    <name evidence="1" type="ORF">EJ08DRAFT_646645</name>
</gene>
<dbReference type="EMBL" id="MU007017">
    <property type="protein sequence ID" value="KAF2434203.1"/>
    <property type="molecule type" value="Genomic_DNA"/>
</dbReference>
<reference evidence="1" key="1">
    <citation type="journal article" date="2020" name="Stud. Mycol.">
        <title>101 Dothideomycetes genomes: a test case for predicting lifestyles and emergence of pathogens.</title>
        <authorList>
            <person name="Haridas S."/>
            <person name="Albert R."/>
            <person name="Binder M."/>
            <person name="Bloem J."/>
            <person name="Labutti K."/>
            <person name="Salamov A."/>
            <person name="Andreopoulos B."/>
            <person name="Baker S."/>
            <person name="Barry K."/>
            <person name="Bills G."/>
            <person name="Bluhm B."/>
            <person name="Cannon C."/>
            <person name="Castanera R."/>
            <person name="Culley D."/>
            <person name="Daum C."/>
            <person name="Ezra D."/>
            <person name="Gonzalez J."/>
            <person name="Henrissat B."/>
            <person name="Kuo A."/>
            <person name="Liang C."/>
            <person name="Lipzen A."/>
            <person name="Lutzoni F."/>
            <person name="Magnuson J."/>
            <person name="Mondo S."/>
            <person name="Nolan M."/>
            <person name="Ohm R."/>
            <person name="Pangilinan J."/>
            <person name="Park H.-J."/>
            <person name="Ramirez L."/>
            <person name="Alfaro M."/>
            <person name="Sun H."/>
            <person name="Tritt A."/>
            <person name="Yoshinaga Y."/>
            <person name="Zwiers L.-H."/>
            <person name="Turgeon B."/>
            <person name="Goodwin S."/>
            <person name="Spatafora J."/>
            <person name="Crous P."/>
            <person name="Grigoriev I."/>
        </authorList>
    </citation>
    <scope>NUCLEOTIDE SEQUENCE</scope>
    <source>
        <strain evidence="1">CBS 130266</strain>
    </source>
</reference>
<evidence type="ECO:0000313" key="2">
    <source>
        <dbReference type="Proteomes" id="UP000800235"/>
    </source>
</evidence>
<comment type="caution">
    <text evidence="1">The sequence shown here is derived from an EMBL/GenBank/DDBJ whole genome shotgun (WGS) entry which is preliminary data.</text>
</comment>
<protein>
    <submittedName>
        <fullName evidence="1">Uncharacterized protein</fullName>
    </submittedName>
</protein>
<dbReference type="OrthoDB" id="5015991at2759"/>
<dbReference type="AlphaFoldDB" id="A0A9P4NZI1"/>
<dbReference type="Proteomes" id="UP000800235">
    <property type="component" value="Unassembled WGS sequence"/>
</dbReference>
<accession>A0A9P4NZI1</accession>
<organism evidence="1 2">
    <name type="scientific">Tothia fuscella</name>
    <dbReference type="NCBI Taxonomy" id="1048955"/>
    <lineage>
        <taxon>Eukaryota</taxon>
        <taxon>Fungi</taxon>
        <taxon>Dikarya</taxon>
        <taxon>Ascomycota</taxon>
        <taxon>Pezizomycotina</taxon>
        <taxon>Dothideomycetes</taxon>
        <taxon>Pleosporomycetidae</taxon>
        <taxon>Venturiales</taxon>
        <taxon>Cylindrosympodiaceae</taxon>
        <taxon>Tothia</taxon>
    </lineage>
</organism>
<sequence length="160" mass="18754">MCFYEQFRFACGDFKWGNFRQHCQKEYRMGETCGMKLVNETIPQPQKCRMCERADTKLRKRQQESDRITRWQAEGRNPASVLKSREAITTLDYEIEQIYAEISKMRSSLNGGRQPASRAYQQPAATAYQQAAPSYQQAYQQTPAYSQQQAYNYTYTSYQA</sequence>